<dbReference type="InterPro" id="IPR015408">
    <property type="entry name" value="Znf_Mcm10/DnaG"/>
</dbReference>
<comment type="subcellular location">
    <subcellularLocation>
        <location evidence="1">Membrane</location>
        <topology evidence="1">Multi-pass membrane protein</topology>
    </subcellularLocation>
</comment>
<reference evidence="8" key="1">
    <citation type="submission" date="2016-11" db="UniProtKB">
        <authorList>
            <consortium name="WormBaseParasite"/>
        </authorList>
    </citation>
    <scope>IDENTIFICATION</scope>
</reference>
<evidence type="ECO:0000259" key="6">
    <source>
        <dbReference type="Pfam" id="PF09329"/>
    </source>
</evidence>
<keyword evidence="3 5" id="KW-1133">Transmembrane helix</keyword>
<organism evidence="7 8">
    <name type="scientific">Heterorhabditis bacteriophora</name>
    <name type="common">Entomopathogenic nematode worm</name>
    <dbReference type="NCBI Taxonomy" id="37862"/>
    <lineage>
        <taxon>Eukaryota</taxon>
        <taxon>Metazoa</taxon>
        <taxon>Ecdysozoa</taxon>
        <taxon>Nematoda</taxon>
        <taxon>Chromadorea</taxon>
        <taxon>Rhabditida</taxon>
        <taxon>Rhabditina</taxon>
        <taxon>Rhabditomorpha</taxon>
        <taxon>Strongyloidea</taxon>
        <taxon>Heterorhabditidae</taxon>
        <taxon>Heterorhabditis</taxon>
    </lineage>
</organism>
<evidence type="ECO:0000256" key="4">
    <source>
        <dbReference type="ARBA" id="ARBA00023136"/>
    </source>
</evidence>
<dbReference type="Pfam" id="PF02535">
    <property type="entry name" value="Zip"/>
    <property type="match status" value="1"/>
</dbReference>
<dbReference type="GO" id="GO:0006260">
    <property type="term" value="P:DNA replication"/>
    <property type="evidence" value="ECO:0007669"/>
    <property type="project" value="InterPro"/>
</dbReference>
<feature type="transmembrane region" description="Helical" evidence="5">
    <location>
        <begin position="972"/>
        <end position="991"/>
    </location>
</feature>
<evidence type="ECO:0000313" key="8">
    <source>
        <dbReference type="WBParaSite" id="Hba_08504"/>
    </source>
</evidence>
<accession>A0A1I7WTM7</accession>
<dbReference type="InterPro" id="IPR003689">
    <property type="entry name" value="ZIP"/>
</dbReference>
<dbReference type="Proteomes" id="UP000095283">
    <property type="component" value="Unplaced"/>
</dbReference>
<evidence type="ECO:0000256" key="2">
    <source>
        <dbReference type="ARBA" id="ARBA00022692"/>
    </source>
</evidence>
<dbReference type="PANTHER" id="PTHR11040:SF140">
    <property type="entry name" value="ZRT (ZRT), IRT- (IRT-) LIKE PROTEIN TRANSPORTER"/>
    <property type="match status" value="1"/>
</dbReference>
<keyword evidence="7" id="KW-1185">Reference proteome</keyword>
<evidence type="ECO:0000313" key="7">
    <source>
        <dbReference type="Proteomes" id="UP000095283"/>
    </source>
</evidence>
<dbReference type="GO" id="GO:0005634">
    <property type="term" value="C:nucleus"/>
    <property type="evidence" value="ECO:0007669"/>
    <property type="project" value="InterPro"/>
</dbReference>
<dbReference type="GO" id="GO:0005385">
    <property type="term" value="F:zinc ion transmembrane transporter activity"/>
    <property type="evidence" value="ECO:0007669"/>
    <property type="project" value="TreeGrafter"/>
</dbReference>
<evidence type="ECO:0000256" key="3">
    <source>
        <dbReference type="ARBA" id="ARBA00022989"/>
    </source>
</evidence>
<dbReference type="GO" id="GO:0005886">
    <property type="term" value="C:plasma membrane"/>
    <property type="evidence" value="ECO:0007669"/>
    <property type="project" value="TreeGrafter"/>
</dbReference>
<proteinExistence type="predicted"/>
<dbReference type="Pfam" id="PF09329">
    <property type="entry name" value="zf-primase"/>
    <property type="match status" value="1"/>
</dbReference>
<evidence type="ECO:0000256" key="1">
    <source>
        <dbReference type="ARBA" id="ARBA00004141"/>
    </source>
</evidence>
<dbReference type="WBParaSite" id="Hba_08504">
    <property type="protein sequence ID" value="Hba_08504"/>
    <property type="gene ID" value="Hba_08504"/>
</dbReference>
<protein>
    <submittedName>
        <fullName evidence="8">Zf-primase domain-containing protein</fullName>
    </submittedName>
</protein>
<dbReference type="PANTHER" id="PTHR11040">
    <property type="entry name" value="ZINC/IRON TRANSPORTER"/>
    <property type="match status" value="1"/>
</dbReference>
<name>A0A1I7WTM7_HETBA</name>
<keyword evidence="2 5" id="KW-0812">Transmembrane</keyword>
<feature type="domain" description="Zinc finger Mcm10/DnaG-type" evidence="6">
    <location>
        <begin position="4"/>
        <end position="39"/>
    </location>
</feature>
<sequence length="1173" mass="131524">MIQGLRNDGQPCGNFTNTSFSEYCVYHAMSEARKLSSKRVQAKEASFSTGTIKPSPFNALKKSDMKTTTKADERAALGQIMNSREETKEKCHNPQLGFGLQGASDINLLAKSKRTNTDCAEAARLRAIAILKRKKDVASGVNNKTGIKRLNGEETASAKRPKLGAIENQDQVAELLKRKSIHDKEADNLLVNISVHDACSKLARHSLSSSWGRFSFLRKRLKSCSRFSTSSSSTCSFRPHFCCFHEALESFEKAGIDVNFPVAEAAVCGGLLMARNFLSIKFLIIGVEHSSFYSAQEHGLLGQPHLWLHDEDAHEHESSTNWQSQVRSHSGSDEPESMLGSVLLVLALSLHALFEGLSLAVISDASKLLEVFAALILHKCIIGFSLGVRLVQSGMRTPWIALCTACFSVQVLIGGLGGMSIMALISGGKRSTASVVSSVLQVFRCPLQVGAVGWWTLSDVRIRLPGGLSVHVDICSLQLFSTLVSKPFLLSLGDVRIEGDPHCFSSASGKPSNENFSGTRSSSFIGRLTQLIQYCGLTQGKALRRRGAAGLLLADFALLFQLSTDVVDFRLKNIGLRVADPTIAVSCGLLISGIKDGNSFLLKIFLDIYAYFTAYKSYIKYIFMSTMTELELGVDCLCFSAPCTNSIDVSFDRHHWGHSIYIGAALIQYSLHDSNPCIIIGIDDCKVEWSDRLAKQLHQLLRTITTNGGSEQKSYIVERRLSMKAKAKRAAIFVVAKELTYLLWLCDEWAIESVAIPRDVVISIGSSRLGVSCLILILVLFVSLKDLCAELIVIQFGTVSGQYIDLEELRKVKKSVVIPDDGNEMPWRCWNQAEKDNYQLLINLILCFKYGSADVICVSINSSSTLFDIIVSSNSPVYLCWSPLLHRVLYHMKEVATNIFDLQQVDIPKTPSAKALQLKIITNKDVELDMELPRYHRSGHGRRIHLFTSSLSSSILPKYLMKLAFISTFNLITSYINICIWFQFINCVKWIKIIHQMKKIQFTAESPLPSDIRIAFKEVRLEMEDDPFENLLQTSHELKEDEICLESKMDELYASLLKKNSAIYVERWKKAGGNVRRHVYQLAVFALKIIILIYRSLFVTRWTSWEIRAFADISLHGTDKCIQLIHEFDPLRLLIYLFFSRIYKFFFSSLILFFRWLHCLLMSNKCWKIIKLL</sequence>
<keyword evidence="4 5" id="KW-0472">Membrane</keyword>
<feature type="transmembrane region" description="Helical" evidence="5">
    <location>
        <begin position="1079"/>
        <end position="1098"/>
    </location>
</feature>
<evidence type="ECO:0000256" key="5">
    <source>
        <dbReference type="SAM" id="Phobius"/>
    </source>
</evidence>
<dbReference type="AlphaFoldDB" id="A0A1I7WTM7"/>
<feature type="transmembrane region" description="Helical" evidence="5">
    <location>
        <begin position="1133"/>
        <end position="1154"/>
    </location>
</feature>